<proteinExistence type="inferred from homology"/>
<gene>
    <name evidence="5" type="ORF">JF547_13965</name>
</gene>
<name>A0A8I1M964_9PROT</name>
<comment type="caution">
    <text evidence="5">The sequence shown here is derived from an EMBL/GenBank/DDBJ whole genome shotgun (WGS) entry which is preliminary data.</text>
</comment>
<dbReference type="AlphaFoldDB" id="A0A8I1M964"/>
<evidence type="ECO:0000313" key="5">
    <source>
        <dbReference type="EMBL" id="MBN8197567.1"/>
    </source>
</evidence>
<dbReference type="InterPro" id="IPR029056">
    <property type="entry name" value="Ribokinase-like"/>
</dbReference>
<evidence type="ECO:0000313" key="6">
    <source>
        <dbReference type="Proteomes" id="UP000664405"/>
    </source>
</evidence>
<dbReference type="GO" id="GO:0008673">
    <property type="term" value="F:2-dehydro-3-deoxygluconokinase activity"/>
    <property type="evidence" value="ECO:0007669"/>
    <property type="project" value="TreeGrafter"/>
</dbReference>
<dbReference type="GO" id="GO:0006974">
    <property type="term" value="P:DNA damage response"/>
    <property type="evidence" value="ECO:0007669"/>
    <property type="project" value="TreeGrafter"/>
</dbReference>
<dbReference type="InterPro" id="IPR002173">
    <property type="entry name" value="Carboh/pur_kinase_PfkB_CS"/>
</dbReference>
<protein>
    <submittedName>
        <fullName evidence="5">Sugar kinase</fullName>
    </submittedName>
</protein>
<dbReference type="RefSeq" id="WP_206927713.1">
    <property type="nucleotide sequence ID" value="NZ_JAEKJW010000002.1"/>
</dbReference>
<dbReference type="EMBL" id="JAEKJW010000002">
    <property type="protein sequence ID" value="MBN8197567.1"/>
    <property type="molecule type" value="Genomic_DNA"/>
</dbReference>
<dbReference type="CDD" id="cd01166">
    <property type="entry name" value="KdgK"/>
    <property type="match status" value="1"/>
</dbReference>
<sequence length="316" mass="33651">MPQIAFIGECMLELSGAQPGSVFGAAKLGFAGDTLNAATYMARTSRLLDPAQSGTAAYITALGRDAYSNAMIAAWQADGIATDLVRQIDGALPGLYTIQTDATGERSFSYWRDQAAAKQVLAGGHDQTIKNAFARFDGFYLSGISLAILSPADRQNMIRLVAEYADQGGKVYFDTNHRPRLWPDAKTAIDIYQAIAPYCDTALPTFDDDAALFGDISAQQTGQRWLDAGLREVVVKSGGAPTYWCNRDGQSGFVTPPVITDIVDTTSAGDSFNGAFLAARSHGNSIEDAISVAQKVAGKVICRHGALVDISDLKFG</sequence>
<evidence type="ECO:0000256" key="3">
    <source>
        <dbReference type="ARBA" id="ARBA00022777"/>
    </source>
</evidence>
<dbReference type="PANTHER" id="PTHR43085:SF15">
    <property type="entry name" value="2-DEHYDRO-3-DEOXYGLUCONOKINASE"/>
    <property type="match status" value="1"/>
</dbReference>
<comment type="similarity">
    <text evidence="1">Belongs to the carbohydrate kinase PfkB family.</text>
</comment>
<evidence type="ECO:0000259" key="4">
    <source>
        <dbReference type="Pfam" id="PF00294"/>
    </source>
</evidence>
<dbReference type="InterPro" id="IPR050306">
    <property type="entry name" value="PfkB_Carbo_kinase"/>
</dbReference>
<dbReference type="PROSITE" id="PS00584">
    <property type="entry name" value="PFKB_KINASES_2"/>
    <property type="match status" value="1"/>
</dbReference>
<dbReference type="GO" id="GO:0019698">
    <property type="term" value="P:D-galacturonate catabolic process"/>
    <property type="evidence" value="ECO:0007669"/>
    <property type="project" value="TreeGrafter"/>
</dbReference>
<evidence type="ECO:0000256" key="2">
    <source>
        <dbReference type="ARBA" id="ARBA00022679"/>
    </source>
</evidence>
<keyword evidence="2" id="KW-0808">Transferase</keyword>
<dbReference type="Pfam" id="PF00294">
    <property type="entry name" value="PfkB"/>
    <property type="match status" value="1"/>
</dbReference>
<dbReference type="Proteomes" id="UP000664405">
    <property type="component" value="Unassembled WGS sequence"/>
</dbReference>
<dbReference type="Gene3D" id="3.40.1190.20">
    <property type="match status" value="1"/>
</dbReference>
<dbReference type="InterPro" id="IPR011611">
    <property type="entry name" value="PfkB_dom"/>
</dbReference>
<keyword evidence="3 5" id="KW-0418">Kinase</keyword>
<feature type="domain" description="Carbohydrate kinase PfkB" evidence="4">
    <location>
        <begin position="1"/>
        <end position="307"/>
    </location>
</feature>
<evidence type="ECO:0000256" key="1">
    <source>
        <dbReference type="ARBA" id="ARBA00010688"/>
    </source>
</evidence>
<dbReference type="SUPFAM" id="SSF53613">
    <property type="entry name" value="Ribokinase-like"/>
    <property type="match status" value="1"/>
</dbReference>
<reference evidence="5" key="1">
    <citation type="submission" date="2020-12" db="EMBL/GenBank/DDBJ databases">
        <title>Oil enriched cultivation method for isolating marine PHA-producing bacteria.</title>
        <authorList>
            <person name="Zheng W."/>
            <person name="Yu S."/>
            <person name="Huang Y."/>
        </authorList>
    </citation>
    <scope>NUCLEOTIDE SEQUENCE</scope>
    <source>
        <strain evidence="5">SY-2-3</strain>
    </source>
</reference>
<dbReference type="GO" id="GO:0005829">
    <property type="term" value="C:cytosol"/>
    <property type="evidence" value="ECO:0007669"/>
    <property type="project" value="TreeGrafter"/>
</dbReference>
<accession>A0A8I1M964</accession>
<organism evidence="5 6">
    <name type="scientific">Thalassospira povalilytica</name>
    <dbReference type="NCBI Taxonomy" id="732237"/>
    <lineage>
        <taxon>Bacteria</taxon>
        <taxon>Pseudomonadati</taxon>
        <taxon>Pseudomonadota</taxon>
        <taxon>Alphaproteobacteria</taxon>
        <taxon>Rhodospirillales</taxon>
        <taxon>Thalassospiraceae</taxon>
        <taxon>Thalassospira</taxon>
    </lineage>
</organism>
<dbReference type="GO" id="GO:0042840">
    <property type="term" value="P:D-glucuronate catabolic process"/>
    <property type="evidence" value="ECO:0007669"/>
    <property type="project" value="TreeGrafter"/>
</dbReference>
<dbReference type="PANTHER" id="PTHR43085">
    <property type="entry name" value="HEXOKINASE FAMILY MEMBER"/>
    <property type="match status" value="1"/>
</dbReference>